<dbReference type="HOGENOM" id="CLU_2343518_0_0_5"/>
<keyword evidence="1" id="KW-1133">Transmembrane helix</keyword>
<proteinExistence type="predicted"/>
<name>B8EI56_METSB</name>
<evidence type="ECO:0000313" key="3">
    <source>
        <dbReference type="Proteomes" id="UP000002257"/>
    </source>
</evidence>
<evidence type="ECO:0000256" key="1">
    <source>
        <dbReference type="SAM" id="Phobius"/>
    </source>
</evidence>
<dbReference type="STRING" id="395965.Msil_1589"/>
<organism evidence="2 3">
    <name type="scientific">Methylocella silvestris (strain DSM 15510 / CIP 108128 / LMG 27833 / NCIMB 13906 / BL2)</name>
    <dbReference type="NCBI Taxonomy" id="395965"/>
    <lineage>
        <taxon>Bacteria</taxon>
        <taxon>Pseudomonadati</taxon>
        <taxon>Pseudomonadota</taxon>
        <taxon>Alphaproteobacteria</taxon>
        <taxon>Hyphomicrobiales</taxon>
        <taxon>Beijerinckiaceae</taxon>
        <taxon>Methylocella</taxon>
    </lineage>
</organism>
<feature type="transmembrane region" description="Helical" evidence="1">
    <location>
        <begin position="12"/>
        <end position="31"/>
    </location>
</feature>
<accession>B8EI56</accession>
<reference evidence="2 3" key="1">
    <citation type="journal article" date="2010" name="J. Bacteriol.">
        <title>Complete genome sequence of the aerobic facultative methanotroph Methylocella silvestris BL2.</title>
        <authorList>
            <person name="Chen Y."/>
            <person name="Crombie A."/>
            <person name="Rahman M.T."/>
            <person name="Dedysh S.N."/>
            <person name="Liesack W."/>
            <person name="Stott M.B."/>
            <person name="Alam M."/>
            <person name="Theisen A.R."/>
            <person name="Murrell J.C."/>
            <person name="Dunfield P.F."/>
        </authorList>
    </citation>
    <scope>NUCLEOTIDE SEQUENCE [LARGE SCALE GENOMIC DNA]</scope>
    <source>
        <strain evidence="3">DSM 15510 / CIP 108128 / LMG 27833 / NCIMB 13906 / BL2</strain>
    </source>
</reference>
<dbReference type="RefSeq" id="WP_012590608.1">
    <property type="nucleotide sequence ID" value="NC_011666.1"/>
</dbReference>
<sequence length="97" mass="9805">MSLNAISTIGLRLYLGFALCVFSALAMALAASYLGGGSTPATILYSFLCVGCSAGPSLLALAAGAILAAALLRTGRRAASRRQQRTAPSIGTVKPQC</sequence>
<keyword evidence="1" id="KW-0812">Transmembrane</keyword>
<feature type="transmembrane region" description="Helical" evidence="1">
    <location>
        <begin position="43"/>
        <end position="72"/>
    </location>
</feature>
<dbReference type="AlphaFoldDB" id="B8EI56"/>
<dbReference type="KEGG" id="msl:Msil_1589"/>
<evidence type="ECO:0000313" key="2">
    <source>
        <dbReference type="EMBL" id="ACK50538.1"/>
    </source>
</evidence>
<keyword evidence="3" id="KW-1185">Reference proteome</keyword>
<dbReference type="Proteomes" id="UP000002257">
    <property type="component" value="Chromosome"/>
</dbReference>
<keyword evidence="1" id="KW-0472">Membrane</keyword>
<gene>
    <name evidence="2" type="ordered locus">Msil_1589</name>
</gene>
<protein>
    <submittedName>
        <fullName evidence="2">Uncharacterized protein</fullName>
    </submittedName>
</protein>
<dbReference type="EMBL" id="CP001280">
    <property type="protein sequence ID" value="ACK50538.1"/>
    <property type="molecule type" value="Genomic_DNA"/>
</dbReference>